<feature type="transmembrane region" description="Helical" evidence="7">
    <location>
        <begin position="127"/>
        <end position="150"/>
    </location>
</feature>
<evidence type="ECO:0000256" key="7">
    <source>
        <dbReference type="SAM" id="Phobius"/>
    </source>
</evidence>
<comment type="similarity">
    <text evidence="2">Belongs to the major facilitator superfamily. Sugar transporter (TC 2.A.1.1) family.</text>
</comment>
<gene>
    <name evidence="9" type="ORF">Daus18300_003738</name>
</gene>
<dbReference type="PANTHER" id="PTHR48020">
    <property type="entry name" value="PROTON MYO-INOSITOL COTRANSPORTER"/>
    <property type="match status" value="1"/>
</dbReference>
<name>A0ABR3XDP2_9PEZI</name>
<dbReference type="Pfam" id="PF00083">
    <property type="entry name" value="Sugar_tr"/>
    <property type="match status" value="1"/>
</dbReference>
<reference evidence="9 10" key="1">
    <citation type="journal article" date="2024" name="IMA Fungus">
        <title>IMA Genome - F19 : A genome assembly and annotation guide to empower mycologists, including annotated draft genome sequences of Ceratocystis pirilliformis, Diaporthe australafricana, Fusarium ophioides, Paecilomyces lecythidis, and Sporothrix stenoceras.</title>
        <authorList>
            <person name="Aylward J."/>
            <person name="Wilson A.M."/>
            <person name="Visagie C.M."/>
            <person name="Spraker J."/>
            <person name="Barnes I."/>
            <person name="Buitendag C."/>
            <person name="Ceriani C."/>
            <person name="Del Mar Angel L."/>
            <person name="du Plessis D."/>
            <person name="Fuchs T."/>
            <person name="Gasser K."/>
            <person name="Kramer D."/>
            <person name="Li W."/>
            <person name="Munsamy K."/>
            <person name="Piso A."/>
            <person name="Price J.L."/>
            <person name="Sonnekus B."/>
            <person name="Thomas C."/>
            <person name="van der Nest A."/>
            <person name="van Dijk A."/>
            <person name="van Heerden A."/>
            <person name="van Vuuren N."/>
            <person name="Yilmaz N."/>
            <person name="Duong T.A."/>
            <person name="van der Merwe N.A."/>
            <person name="Wingfield M.J."/>
            <person name="Wingfield B.D."/>
        </authorList>
    </citation>
    <scope>NUCLEOTIDE SEQUENCE [LARGE SCALE GENOMIC DNA]</scope>
    <source>
        <strain evidence="9 10">CMW 18300</strain>
    </source>
</reference>
<dbReference type="EMBL" id="JAWRVE010000024">
    <property type="protein sequence ID" value="KAL1873866.1"/>
    <property type="molecule type" value="Genomic_DNA"/>
</dbReference>
<sequence length="275" mass="30577">MIDQQMCGINIIAFYSSTVFEQAGTSAYTALIASFGFGLVNFVFAWPAIWTIDTFGRQSLLLLTFPCMAWALLGAGLCNLIPGQGSVHVGLVAVFIYIFAAFYSPGEGPVPFVYSAEVFPLSHLEVGMAWAVAANFFWASILTVSFPAILKALGVVGTFCLYAGFNLVACALIFLCVPETKQRTLEELDYVSAVPTRTFIDYQLKTWLPWFIKRHVCFNRGAKLEPLYHFDCVEMTLSEEESDHVNHKAQADLREDLRDDKATAVAQSQTFLRCR</sequence>
<evidence type="ECO:0000256" key="3">
    <source>
        <dbReference type="ARBA" id="ARBA00022448"/>
    </source>
</evidence>
<dbReference type="SUPFAM" id="SSF103473">
    <property type="entry name" value="MFS general substrate transporter"/>
    <property type="match status" value="1"/>
</dbReference>
<keyword evidence="10" id="KW-1185">Reference proteome</keyword>
<proteinExistence type="inferred from homology"/>
<keyword evidence="3" id="KW-0813">Transport</keyword>
<keyword evidence="4 7" id="KW-0812">Transmembrane</keyword>
<feature type="transmembrane region" description="Helical" evidence="7">
    <location>
        <begin position="88"/>
        <end position="106"/>
    </location>
</feature>
<evidence type="ECO:0000313" key="9">
    <source>
        <dbReference type="EMBL" id="KAL1873866.1"/>
    </source>
</evidence>
<dbReference type="InterPro" id="IPR036259">
    <property type="entry name" value="MFS_trans_sf"/>
</dbReference>
<evidence type="ECO:0000313" key="10">
    <source>
        <dbReference type="Proteomes" id="UP001583177"/>
    </source>
</evidence>
<keyword evidence="5 7" id="KW-1133">Transmembrane helix</keyword>
<feature type="domain" description="Major facilitator superfamily (MFS) profile" evidence="8">
    <location>
        <begin position="1"/>
        <end position="181"/>
    </location>
</feature>
<evidence type="ECO:0000256" key="1">
    <source>
        <dbReference type="ARBA" id="ARBA00004141"/>
    </source>
</evidence>
<evidence type="ECO:0000256" key="4">
    <source>
        <dbReference type="ARBA" id="ARBA00022692"/>
    </source>
</evidence>
<evidence type="ECO:0000259" key="8">
    <source>
        <dbReference type="PROSITE" id="PS50850"/>
    </source>
</evidence>
<organism evidence="9 10">
    <name type="scientific">Diaporthe australafricana</name>
    <dbReference type="NCBI Taxonomy" id="127596"/>
    <lineage>
        <taxon>Eukaryota</taxon>
        <taxon>Fungi</taxon>
        <taxon>Dikarya</taxon>
        <taxon>Ascomycota</taxon>
        <taxon>Pezizomycotina</taxon>
        <taxon>Sordariomycetes</taxon>
        <taxon>Sordariomycetidae</taxon>
        <taxon>Diaporthales</taxon>
        <taxon>Diaporthaceae</taxon>
        <taxon>Diaporthe</taxon>
    </lineage>
</organism>
<feature type="transmembrane region" description="Helical" evidence="7">
    <location>
        <begin position="60"/>
        <end position="82"/>
    </location>
</feature>
<evidence type="ECO:0000256" key="2">
    <source>
        <dbReference type="ARBA" id="ARBA00010992"/>
    </source>
</evidence>
<comment type="subcellular location">
    <subcellularLocation>
        <location evidence="1">Membrane</location>
        <topology evidence="1">Multi-pass membrane protein</topology>
    </subcellularLocation>
</comment>
<dbReference type="InterPro" id="IPR020846">
    <property type="entry name" value="MFS_dom"/>
</dbReference>
<evidence type="ECO:0000256" key="6">
    <source>
        <dbReference type="ARBA" id="ARBA00023136"/>
    </source>
</evidence>
<dbReference type="PROSITE" id="PS50850">
    <property type="entry name" value="MFS"/>
    <property type="match status" value="1"/>
</dbReference>
<dbReference type="Proteomes" id="UP001583177">
    <property type="component" value="Unassembled WGS sequence"/>
</dbReference>
<feature type="transmembrane region" description="Helical" evidence="7">
    <location>
        <begin position="156"/>
        <end position="177"/>
    </location>
</feature>
<accession>A0ABR3XDP2</accession>
<dbReference type="InterPro" id="IPR050814">
    <property type="entry name" value="Myo-inositol_Transporter"/>
</dbReference>
<dbReference type="InterPro" id="IPR005828">
    <property type="entry name" value="MFS_sugar_transport-like"/>
</dbReference>
<comment type="caution">
    <text evidence="9">The sequence shown here is derived from an EMBL/GenBank/DDBJ whole genome shotgun (WGS) entry which is preliminary data.</text>
</comment>
<protein>
    <recommendedName>
        <fullName evidence="8">Major facilitator superfamily (MFS) profile domain-containing protein</fullName>
    </recommendedName>
</protein>
<dbReference type="PANTHER" id="PTHR48020:SF4">
    <property type="entry name" value="SYMPORT, PUTATIVE (AFU_ORTHOLOGUE AFUA_3G11790)-RELATED"/>
    <property type="match status" value="1"/>
</dbReference>
<dbReference type="InterPro" id="IPR003663">
    <property type="entry name" value="Sugar/inositol_transpt"/>
</dbReference>
<dbReference type="Gene3D" id="1.20.1250.20">
    <property type="entry name" value="MFS general substrate transporter like domains"/>
    <property type="match status" value="1"/>
</dbReference>
<keyword evidence="6 7" id="KW-0472">Membrane</keyword>
<feature type="transmembrane region" description="Helical" evidence="7">
    <location>
        <begin position="27"/>
        <end position="48"/>
    </location>
</feature>
<dbReference type="PRINTS" id="PR00171">
    <property type="entry name" value="SUGRTRNSPORT"/>
</dbReference>
<evidence type="ECO:0000256" key="5">
    <source>
        <dbReference type="ARBA" id="ARBA00022989"/>
    </source>
</evidence>